<evidence type="ECO:0000256" key="1">
    <source>
        <dbReference type="SAM" id="MobiDB-lite"/>
    </source>
</evidence>
<feature type="region of interest" description="Disordered" evidence="1">
    <location>
        <begin position="490"/>
        <end position="517"/>
    </location>
</feature>
<organism evidence="2">
    <name type="scientific">viral metagenome</name>
    <dbReference type="NCBI Taxonomy" id="1070528"/>
    <lineage>
        <taxon>unclassified sequences</taxon>
        <taxon>metagenomes</taxon>
        <taxon>organismal metagenomes</taxon>
    </lineage>
</organism>
<feature type="compositionally biased region" description="Basic residues" evidence="1">
    <location>
        <begin position="270"/>
        <end position="295"/>
    </location>
</feature>
<name>A0A6C0FAL0_9ZZZZ</name>
<sequence length="517" mass="59716">MTETGTAYNIQNPSNLVVTVAVVMHGRTTNLDLKPEVATLFDNSRLYQLSGKFAKARQVTLMFTGTIPYLRDKFRIDLTGKTTSDLMQEYKDVTLDKYKEIEVDAGGVPDEGMGTLYEPITFDKVLQTYTGSDSEKNSDDEFAKIHLISVHEKIDGGLRLVYPLPHHANQNVNLLLLKDIVDMASYFGKSALAQHVVHQFQREGIQSKIRKLRLSTIMKILKYVLGPGIYTNIFDYSCSVLSLEMSEKEKKFAQYMKEGDIETGATRSYGGRRRSRKIKRNRVKKRKASRTRKAGMQRPINEEHSPERTATNTSGTSYNYEANIENRRDDDSVSQLDLSNLNIDDSRDSESSRYSIASMSSMGDWEVEDYEDLNKILDKIDHFINFPNREPYYDTIILNRDINKLPVYDLHGRIQWLLNKLDSESEIYRTMDRSGYKRYMEVINTLKSIQSEVPNTRTPTPANEIDFGATGIRLDEKALFKRISSNDSFQRELKKGGRRRTRRRRVKKIRKRRTKKR</sequence>
<dbReference type="AlphaFoldDB" id="A0A6C0FAL0"/>
<accession>A0A6C0FAL0</accession>
<dbReference type="EMBL" id="MN738836">
    <property type="protein sequence ID" value="QHT38906.1"/>
    <property type="molecule type" value="Genomic_DNA"/>
</dbReference>
<feature type="compositionally biased region" description="Polar residues" evidence="1">
    <location>
        <begin position="308"/>
        <end position="318"/>
    </location>
</feature>
<protein>
    <submittedName>
        <fullName evidence="2">Uncharacterized protein</fullName>
    </submittedName>
</protein>
<proteinExistence type="predicted"/>
<evidence type="ECO:0000313" key="2">
    <source>
        <dbReference type="EMBL" id="QHT38906.1"/>
    </source>
</evidence>
<reference evidence="2" key="1">
    <citation type="journal article" date="2020" name="Nature">
        <title>Giant virus diversity and host interactions through global metagenomics.</title>
        <authorList>
            <person name="Schulz F."/>
            <person name="Roux S."/>
            <person name="Paez-Espino D."/>
            <person name="Jungbluth S."/>
            <person name="Walsh D.A."/>
            <person name="Denef V.J."/>
            <person name="McMahon K.D."/>
            <person name="Konstantinidis K.T."/>
            <person name="Eloe-Fadrosh E.A."/>
            <person name="Kyrpides N.C."/>
            <person name="Woyke T."/>
        </authorList>
    </citation>
    <scope>NUCLEOTIDE SEQUENCE</scope>
    <source>
        <strain evidence="2">GVMAG-S-ERX556106-38</strain>
    </source>
</reference>
<feature type="compositionally biased region" description="Basic residues" evidence="1">
    <location>
        <begin position="496"/>
        <end position="517"/>
    </location>
</feature>
<feature type="region of interest" description="Disordered" evidence="1">
    <location>
        <begin position="264"/>
        <end position="318"/>
    </location>
</feature>